<evidence type="ECO:0000313" key="2">
    <source>
        <dbReference type="Proteomes" id="UP001239795"/>
    </source>
</evidence>
<evidence type="ECO:0000313" key="1">
    <source>
        <dbReference type="EMBL" id="KAK1453724.1"/>
    </source>
</evidence>
<comment type="caution">
    <text evidence="1">The sequence shown here is derived from an EMBL/GenBank/DDBJ whole genome shotgun (WGS) entry which is preliminary data.</text>
</comment>
<sequence length="91" mass="10504">MSVEEVPRSAVKYHFPRKLARLRLKLREGWKKCLSSHHYHRPPSATDGPLELAPALACRRKSDPPSYHRSSSAPVLLLYTVRPHEHQREVS</sequence>
<dbReference type="EMBL" id="MLGG01000035">
    <property type="protein sequence ID" value="KAK1453724.1"/>
    <property type="molecule type" value="Genomic_DNA"/>
</dbReference>
<gene>
    <name evidence="1" type="ORF">CMEL01_05383</name>
</gene>
<dbReference type="Proteomes" id="UP001239795">
    <property type="component" value="Unassembled WGS sequence"/>
</dbReference>
<organism evidence="1 2">
    <name type="scientific">Colletotrichum melonis</name>
    <dbReference type="NCBI Taxonomy" id="1209925"/>
    <lineage>
        <taxon>Eukaryota</taxon>
        <taxon>Fungi</taxon>
        <taxon>Dikarya</taxon>
        <taxon>Ascomycota</taxon>
        <taxon>Pezizomycotina</taxon>
        <taxon>Sordariomycetes</taxon>
        <taxon>Hypocreomycetidae</taxon>
        <taxon>Glomerellales</taxon>
        <taxon>Glomerellaceae</taxon>
        <taxon>Colletotrichum</taxon>
        <taxon>Colletotrichum acutatum species complex</taxon>
    </lineage>
</organism>
<protein>
    <submittedName>
        <fullName evidence="1">Uncharacterized protein</fullName>
    </submittedName>
</protein>
<reference evidence="1 2" key="1">
    <citation type="submission" date="2016-10" db="EMBL/GenBank/DDBJ databases">
        <title>The genome sequence of Colletotrichum fioriniae PJ7.</title>
        <authorList>
            <person name="Baroncelli R."/>
        </authorList>
    </citation>
    <scope>NUCLEOTIDE SEQUENCE [LARGE SCALE GENOMIC DNA]</scope>
    <source>
        <strain evidence="1">Col 31</strain>
    </source>
</reference>
<dbReference type="AlphaFoldDB" id="A0AAI9U8I4"/>
<accession>A0AAI9U8I4</accession>
<keyword evidence="2" id="KW-1185">Reference proteome</keyword>
<proteinExistence type="predicted"/>
<name>A0AAI9U8I4_9PEZI</name>